<evidence type="ECO:0000256" key="9">
    <source>
        <dbReference type="HAMAP-Rule" id="MF_01588"/>
    </source>
</evidence>
<protein>
    <recommendedName>
        <fullName evidence="9">DNA ligase</fullName>
        <ecNumber evidence="9">6.5.1.2</ecNumber>
    </recommendedName>
    <alternativeName>
        <fullName evidence="9">Polydeoxyribonucleotide synthase [NAD(+)]</fullName>
    </alternativeName>
</protein>
<evidence type="ECO:0000256" key="3">
    <source>
        <dbReference type="ARBA" id="ARBA00022723"/>
    </source>
</evidence>
<dbReference type="PIRSF" id="PIRSF001604">
    <property type="entry name" value="LigA"/>
    <property type="match status" value="1"/>
</dbReference>
<comment type="cofactor">
    <cofactor evidence="9">
        <name>Mg(2+)</name>
        <dbReference type="ChEBI" id="CHEBI:18420"/>
    </cofactor>
    <cofactor evidence="9">
        <name>Mn(2+)</name>
        <dbReference type="ChEBI" id="CHEBI:29035"/>
    </cofactor>
</comment>
<dbReference type="SUPFAM" id="SSF56091">
    <property type="entry name" value="DNA ligase/mRNA capping enzyme, catalytic domain"/>
    <property type="match status" value="1"/>
</dbReference>
<feature type="binding site" evidence="9">
    <location>
        <begin position="69"/>
        <end position="70"/>
    </location>
    <ligand>
        <name>NAD(+)</name>
        <dbReference type="ChEBI" id="CHEBI:57540"/>
    </ligand>
</feature>
<dbReference type="SUPFAM" id="SSF50249">
    <property type="entry name" value="Nucleic acid-binding proteins"/>
    <property type="match status" value="1"/>
</dbReference>
<evidence type="ECO:0000256" key="8">
    <source>
        <dbReference type="ARBA" id="ARBA00034005"/>
    </source>
</evidence>
<feature type="binding site" evidence="9">
    <location>
        <position position="373"/>
    </location>
    <ligand>
        <name>Zn(2+)</name>
        <dbReference type="ChEBI" id="CHEBI:29105"/>
    </ligand>
</feature>
<dbReference type="GO" id="GO:0006281">
    <property type="term" value="P:DNA repair"/>
    <property type="evidence" value="ECO:0007669"/>
    <property type="project" value="UniProtKB-KW"/>
</dbReference>
<dbReference type="InterPro" id="IPR013840">
    <property type="entry name" value="DNAligase_N"/>
</dbReference>
<dbReference type="PROSITE" id="PS50172">
    <property type="entry name" value="BRCT"/>
    <property type="match status" value="1"/>
</dbReference>
<sequence>MNKENQIGELAKQVRLHNQRYFIDNNAEIPDEDFDKLVEKLRQLDPNNEALFEIVGEVGTSKHPTPMLSIDKKYKYEEIKKWLIDTKDKTYIVEPKYDGMAARYTNGKLATRGDGITGEDITPRLQDLNIIGKLPNGNESIYGEIIIPLSYFNKNLKNAYKNPRNAVVGIIKSKRPKPEGIKALQDKGVHFVIYDMAKSRKVTIDSLLDKDEWALILEETLQTDYPLDGIVIKAESKQIRENLNSTEHHEKWQIAYKLPAERKWSKVVNIKDQVGRTGRITSVAVIDPVELSGATVTNVTLHNAEFVESSKIRIGSKVQLCRSGEVIPFIIEVRNHDFGAIATKSYKIPSNCPICKTKLIKQGKYLQCPNSNCPARTSKSIEYFFKTLNVENLGLKTIEKFMDIFDISSPIDFYNLQKEEIAIIDGFGAKSAKAITSSISSTLNSSITETQLLQALGISIIGPATSRWIVNHFGFDTLPSLNQSDIENIKGIGPEKAKSFISEIKNKWFIIESLKSKGLKFKQENKSNKLAGLSFCITGKKGKYSRDQLVNIILQNGGEYSPTVTKNLSYLIAGENAGSKLEKANTLSIKVITEKELPEMIG</sequence>
<evidence type="ECO:0000256" key="5">
    <source>
        <dbReference type="ARBA" id="ARBA00022833"/>
    </source>
</evidence>
<dbReference type="Gene3D" id="2.40.50.140">
    <property type="entry name" value="Nucleic acid-binding proteins"/>
    <property type="match status" value="1"/>
</dbReference>
<evidence type="ECO:0000256" key="1">
    <source>
        <dbReference type="ARBA" id="ARBA00022598"/>
    </source>
</evidence>
<feature type="binding site" evidence="9">
    <location>
        <position position="352"/>
    </location>
    <ligand>
        <name>Zn(2+)</name>
        <dbReference type="ChEBI" id="CHEBI:29105"/>
    </ligand>
</feature>
<keyword evidence="2 9" id="KW-0235">DNA replication</keyword>
<dbReference type="InterPro" id="IPR010994">
    <property type="entry name" value="RuvA_2-like"/>
</dbReference>
<dbReference type="InterPro" id="IPR004150">
    <property type="entry name" value="NAD_DNA_ligase_OB"/>
</dbReference>
<comment type="catalytic activity">
    <reaction evidence="8 9">
        <text>NAD(+) + (deoxyribonucleotide)n-3'-hydroxyl + 5'-phospho-(deoxyribonucleotide)m = (deoxyribonucleotide)n+m + AMP + beta-nicotinamide D-nucleotide.</text>
        <dbReference type="EC" id="6.5.1.2"/>
    </reaction>
</comment>
<dbReference type="InterPro" id="IPR001357">
    <property type="entry name" value="BRCT_dom"/>
</dbReference>
<keyword evidence="9" id="KW-0464">Manganese</keyword>
<dbReference type="Gene3D" id="1.10.150.20">
    <property type="entry name" value="5' to 3' exonuclease, C-terminal subdomain"/>
    <property type="match status" value="2"/>
</dbReference>
<dbReference type="EC" id="6.5.1.2" evidence="9"/>
<proteinExistence type="inferred from homology"/>
<dbReference type="InterPro" id="IPR012340">
    <property type="entry name" value="NA-bd_OB-fold"/>
</dbReference>
<dbReference type="Gene3D" id="3.30.470.30">
    <property type="entry name" value="DNA ligase/mRNA capping enzyme"/>
    <property type="match status" value="2"/>
</dbReference>
<accession>A0A2M7X5F8</accession>
<feature type="binding site" evidence="9">
    <location>
        <position position="355"/>
    </location>
    <ligand>
        <name>Zn(2+)</name>
        <dbReference type="ChEBI" id="CHEBI:29105"/>
    </ligand>
</feature>
<comment type="caution">
    <text evidence="11">The sequence shown here is derived from an EMBL/GenBank/DDBJ whole genome shotgun (WGS) entry which is preliminary data.</text>
</comment>
<comment type="similarity">
    <text evidence="9">Belongs to the NAD-dependent DNA ligase family. LigA subfamily.</text>
</comment>
<dbReference type="AlphaFoldDB" id="A0A2M7X5F8"/>
<dbReference type="InterPro" id="IPR013839">
    <property type="entry name" value="DNAligase_adenylation"/>
</dbReference>
<dbReference type="CDD" id="cd17748">
    <property type="entry name" value="BRCT_DNA_ligase_like"/>
    <property type="match status" value="1"/>
</dbReference>
<keyword evidence="3 9" id="KW-0479">Metal-binding</keyword>
<evidence type="ECO:0000259" key="10">
    <source>
        <dbReference type="PROSITE" id="PS50172"/>
    </source>
</evidence>
<evidence type="ECO:0000313" key="12">
    <source>
        <dbReference type="Proteomes" id="UP000230683"/>
    </source>
</evidence>
<keyword evidence="9" id="KW-0460">Magnesium</keyword>
<feature type="binding site" evidence="9">
    <location>
        <position position="112"/>
    </location>
    <ligand>
        <name>NAD(+)</name>
        <dbReference type="ChEBI" id="CHEBI:57540"/>
    </ligand>
</feature>
<gene>
    <name evidence="9" type="primary">ligA</name>
    <name evidence="11" type="ORF">CO178_00300</name>
</gene>
<keyword evidence="1 9" id="KW-0436">Ligase</keyword>
<dbReference type="Pfam" id="PF14520">
    <property type="entry name" value="HHH_5"/>
    <property type="match status" value="1"/>
</dbReference>
<dbReference type="GO" id="GO:0046872">
    <property type="term" value="F:metal ion binding"/>
    <property type="evidence" value="ECO:0007669"/>
    <property type="project" value="UniProtKB-KW"/>
</dbReference>
<keyword evidence="6 9" id="KW-0520">NAD</keyword>
<feature type="domain" description="BRCT" evidence="10">
    <location>
        <begin position="525"/>
        <end position="602"/>
    </location>
</feature>
<evidence type="ECO:0000256" key="6">
    <source>
        <dbReference type="ARBA" id="ARBA00023027"/>
    </source>
</evidence>
<dbReference type="HAMAP" id="MF_01588">
    <property type="entry name" value="DNA_ligase_A"/>
    <property type="match status" value="1"/>
</dbReference>
<comment type="function">
    <text evidence="9">DNA ligase that catalyzes the formation of phosphodiester linkages between 5'-phosphoryl and 3'-hydroxyl groups in double-stranded DNA using NAD as a coenzyme and as the energy source for the reaction. It is essential for DNA replication and repair of damaged DNA.</text>
</comment>
<feature type="binding site" evidence="9">
    <location>
        <position position="257"/>
    </location>
    <ligand>
        <name>NAD(+)</name>
        <dbReference type="ChEBI" id="CHEBI:57540"/>
    </ligand>
</feature>
<dbReference type="SUPFAM" id="SSF52113">
    <property type="entry name" value="BRCT domain"/>
    <property type="match status" value="1"/>
</dbReference>
<dbReference type="Pfam" id="PF03120">
    <property type="entry name" value="OB_DNA_ligase"/>
    <property type="match status" value="1"/>
</dbReference>
<feature type="binding site" evidence="9">
    <location>
        <position position="233"/>
    </location>
    <ligand>
        <name>NAD(+)</name>
        <dbReference type="ChEBI" id="CHEBI:57540"/>
    </ligand>
</feature>
<feature type="binding site" evidence="9">
    <location>
        <begin position="31"/>
        <end position="35"/>
    </location>
    <ligand>
        <name>NAD(+)</name>
        <dbReference type="ChEBI" id="CHEBI:57540"/>
    </ligand>
</feature>
<feature type="active site" description="N6-AMP-lysine intermediate" evidence="9">
    <location>
        <position position="96"/>
    </location>
</feature>
<dbReference type="Pfam" id="PF00533">
    <property type="entry name" value="BRCT"/>
    <property type="match status" value="1"/>
</dbReference>
<dbReference type="Gene3D" id="1.10.287.610">
    <property type="entry name" value="Helix hairpin bin"/>
    <property type="match status" value="1"/>
</dbReference>
<dbReference type="Gene3D" id="3.40.50.10190">
    <property type="entry name" value="BRCT domain"/>
    <property type="match status" value="1"/>
</dbReference>
<dbReference type="SMART" id="SM00292">
    <property type="entry name" value="BRCT"/>
    <property type="match status" value="1"/>
</dbReference>
<organism evidence="11 12">
    <name type="scientific">candidate division WWE3 bacterium CG_4_9_14_3_um_filter_34_6</name>
    <dbReference type="NCBI Taxonomy" id="1975079"/>
    <lineage>
        <taxon>Bacteria</taxon>
        <taxon>Katanobacteria</taxon>
    </lineage>
</organism>
<feature type="binding site" evidence="9">
    <location>
        <position position="368"/>
    </location>
    <ligand>
        <name>Zn(2+)</name>
        <dbReference type="ChEBI" id="CHEBI:29105"/>
    </ligand>
</feature>
<evidence type="ECO:0000256" key="4">
    <source>
        <dbReference type="ARBA" id="ARBA00022763"/>
    </source>
</evidence>
<evidence type="ECO:0000313" key="11">
    <source>
        <dbReference type="EMBL" id="PJA41378.1"/>
    </source>
</evidence>
<dbReference type="Proteomes" id="UP000230683">
    <property type="component" value="Unassembled WGS sequence"/>
</dbReference>
<feature type="binding site" evidence="9">
    <location>
        <position position="94"/>
    </location>
    <ligand>
        <name>NAD(+)</name>
        <dbReference type="ChEBI" id="CHEBI:57540"/>
    </ligand>
</feature>
<name>A0A2M7X5F8_UNCKA</name>
<dbReference type="SMART" id="SM00532">
    <property type="entry name" value="LIGANc"/>
    <property type="match status" value="1"/>
</dbReference>
<dbReference type="GO" id="GO:0003911">
    <property type="term" value="F:DNA ligase (NAD+) activity"/>
    <property type="evidence" value="ECO:0007669"/>
    <property type="project" value="UniProtKB-UniRule"/>
</dbReference>
<dbReference type="SUPFAM" id="SSF47781">
    <property type="entry name" value="RuvA domain 2-like"/>
    <property type="match status" value="1"/>
</dbReference>
<feature type="binding site" evidence="9">
    <location>
        <position position="144"/>
    </location>
    <ligand>
        <name>NAD(+)</name>
        <dbReference type="ChEBI" id="CHEBI:57540"/>
    </ligand>
</feature>
<keyword evidence="4 9" id="KW-0227">DNA damage</keyword>
<dbReference type="InterPro" id="IPR036420">
    <property type="entry name" value="BRCT_dom_sf"/>
</dbReference>
<evidence type="ECO:0000256" key="7">
    <source>
        <dbReference type="ARBA" id="ARBA00023204"/>
    </source>
</evidence>
<dbReference type="GO" id="GO:0006260">
    <property type="term" value="P:DNA replication"/>
    <property type="evidence" value="ECO:0007669"/>
    <property type="project" value="UniProtKB-KW"/>
</dbReference>
<keyword evidence="5 9" id="KW-0862">Zinc</keyword>
<evidence type="ECO:0000256" key="2">
    <source>
        <dbReference type="ARBA" id="ARBA00022705"/>
    </source>
</evidence>
<reference evidence="12" key="1">
    <citation type="submission" date="2017-09" db="EMBL/GenBank/DDBJ databases">
        <title>Depth-based differentiation of microbial function through sediment-hosted aquifers and enrichment of novel symbionts in the deep terrestrial subsurface.</title>
        <authorList>
            <person name="Probst A.J."/>
            <person name="Ladd B."/>
            <person name="Jarett J.K."/>
            <person name="Geller-Mcgrath D.E."/>
            <person name="Sieber C.M.K."/>
            <person name="Emerson J.B."/>
            <person name="Anantharaman K."/>
            <person name="Thomas B.C."/>
            <person name="Malmstrom R."/>
            <person name="Stieglmeier M."/>
            <person name="Klingl A."/>
            <person name="Woyke T."/>
            <person name="Ryan C.M."/>
            <person name="Banfield J.F."/>
        </authorList>
    </citation>
    <scope>NUCLEOTIDE SEQUENCE [LARGE SCALE GENOMIC DNA]</scope>
</reference>
<dbReference type="EMBL" id="PFWY01000017">
    <property type="protein sequence ID" value="PJA41378.1"/>
    <property type="molecule type" value="Genomic_DNA"/>
</dbReference>
<dbReference type="InterPro" id="IPR001679">
    <property type="entry name" value="DNA_ligase"/>
</dbReference>
<dbReference type="Pfam" id="PF01653">
    <property type="entry name" value="DNA_ligase_aden"/>
    <property type="match status" value="1"/>
</dbReference>
<keyword evidence="7 9" id="KW-0234">DNA repair</keyword>